<feature type="region of interest" description="Disordered" evidence="2">
    <location>
        <begin position="142"/>
        <end position="162"/>
    </location>
</feature>
<feature type="compositionally biased region" description="Acidic residues" evidence="2">
    <location>
        <begin position="553"/>
        <end position="566"/>
    </location>
</feature>
<feature type="compositionally biased region" description="Polar residues" evidence="2">
    <location>
        <begin position="331"/>
        <end position="340"/>
    </location>
</feature>
<keyword evidence="1" id="KW-0175">Coiled coil</keyword>
<proteinExistence type="predicted"/>
<dbReference type="EMBL" id="JAYKXP010000356">
    <property type="protein sequence ID" value="KAK7014725.1"/>
    <property type="molecule type" value="Genomic_DNA"/>
</dbReference>
<dbReference type="Proteomes" id="UP001383192">
    <property type="component" value="Unassembled WGS sequence"/>
</dbReference>
<evidence type="ECO:0000256" key="2">
    <source>
        <dbReference type="SAM" id="MobiDB-lite"/>
    </source>
</evidence>
<feature type="region of interest" description="Disordered" evidence="2">
    <location>
        <begin position="1"/>
        <end position="61"/>
    </location>
</feature>
<feature type="compositionally biased region" description="Polar residues" evidence="2">
    <location>
        <begin position="471"/>
        <end position="480"/>
    </location>
</feature>
<evidence type="ECO:0000256" key="1">
    <source>
        <dbReference type="SAM" id="Coils"/>
    </source>
</evidence>
<comment type="caution">
    <text evidence="3">The sequence shown here is derived from an EMBL/GenBank/DDBJ whole genome shotgun (WGS) entry which is preliminary data.</text>
</comment>
<accession>A0AAW0API1</accession>
<feature type="coiled-coil region" evidence="1">
    <location>
        <begin position="63"/>
        <end position="90"/>
    </location>
</feature>
<protein>
    <submittedName>
        <fullName evidence="3">Uncharacterized protein</fullName>
    </submittedName>
</protein>
<organism evidence="3 4">
    <name type="scientific">Paramarasmius palmivorus</name>
    <dbReference type="NCBI Taxonomy" id="297713"/>
    <lineage>
        <taxon>Eukaryota</taxon>
        <taxon>Fungi</taxon>
        <taxon>Dikarya</taxon>
        <taxon>Basidiomycota</taxon>
        <taxon>Agaricomycotina</taxon>
        <taxon>Agaricomycetes</taxon>
        <taxon>Agaricomycetidae</taxon>
        <taxon>Agaricales</taxon>
        <taxon>Marasmiineae</taxon>
        <taxon>Marasmiaceae</taxon>
        <taxon>Paramarasmius</taxon>
    </lineage>
</organism>
<name>A0AAW0API1_9AGAR</name>
<feature type="compositionally biased region" description="Polar residues" evidence="2">
    <location>
        <begin position="433"/>
        <end position="443"/>
    </location>
</feature>
<feature type="region of interest" description="Disordered" evidence="2">
    <location>
        <begin position="316"/>
        <end position="341"/>
    </location>
</feature>
<gene>
    <name evidence="3" type="ORF">VNI00_019313</name>
</gene>
<evidence type="ECO:0000313" key="4">
    <source>
        <dbReference type="Proteomes" id="UP001383192"/>
    </source>
</evidence>
<reference evidence="3 4" key="1">
    <citation type="submission" date="2024-01" db="EMBL/GenBank/DDBJ databases">
        <title>A draft genome for a cacao thread blight-causing isolate of Paramarasmius palmivorus.</title>
        <authorList>
            <person name="Baruah I.K."/>
            <person name="Bukari Y."/>
            <person name="Amoako-Attah I."/>
            <person name="Meinhardt L.W."/>
            <person name="Bailey B.A."/>
            <person name="Cohen S.P."/>
        </authorList>
    </citation>
    <scope>NUCLEOTIDE SEQUENCE [LARGE SCALE GENOMIC DNA]</scope>
    <source>
        <strain evidence="3 4">GH-12</strain>
    </source>
</reference>
<feature type="compositionally biased region" description="Acidic residues" evidence="2">
    <location>
        <begin position="654"/>
        <end position="664"/>
    </location>
</feature>
<feature type="region of interest" description="Disordered" evidence="2">
    <location>
        <begin position="404"/>
        <end position="667"/>
    </location>
</feature>
<feature type="region of interest" description="Disordered" evidence="2">
    <location>
        <begin position="365"/>
        <end position="387"/>
    </location>
</feature>
<evidence type="ECO:0000313" key="3">
    <source>
        <dbReference type="EMBL" id="KAK7014725.1"/>
    </source>
</evidence>
<sequence>MKLRSEKTRARPVLTGPPDTSQGSKSRSSLSRRATASPVKKRTTDQSSLKGHRPTVTSARKDLAATSEALASAKADLKAAQGNYARAEQAFCVLQAEYHDKPSRSLKERVDDALGLYQSTKQAKTNAQRKVTRLETRVSQLSRAVETKRRSTRNMSTKDALKGVVDLDESDLSSLPDDNDDDDDDTALAKVLDSVVELNTSMPLRAEFLLPTKSLRDHPSNAQLNSQSSASGFSPNGKSYSQLRYTIFNFLSAVHPSGDDPALTSDKDGTTLGDTSISAQGGGVAVEEVMPAANAVTVSPGEVDPSTHTPTVVNLTSESSSILSSPKSGSLQADPNSSPATEVIIPPAGSVTVANVSNAAQGAPCSLPQAPVDRPGVDSSPLQLDTHSTSDSAVMLDVAMVDAERQQHHATPPSLPSDDSPMTDVVQEPSTPPQIAQPNSSQLADADSSPVSPKDPADLFSPTPSPIVEAQRSSKSTSANEIRKLALLTSKRASDSDDDEIEEFDLVRKPTKRPRKVVELPKSSPQRPRKPVVAPKWPPKRPKKTAKALPADVDSDQEWEDQDDELQVMAPKRLFKHKRVVLSEDEEEEKVAKTSRTVKPRNKANQAKPKSSSKKKTTRARNADSAEDSPPKTRKSRTFTRRRDLGPSKANVSFEDDDSDDNEIIQDSNSKMKGIRLWFNRARKGSGPKEITAPRKQLGLRSYVYEAAAHFPRIFTTSREIALAAMVSSKNNLICRFHSITEKSVNRGDLIDGDNDTLYGRPWPPLHRDHKLELLDAQAKAETKAKENGTFTDPHANDPYHWEVPGWHRVKSRDDNAADCGCSINDMLLEMYLWKTGSLTSAASDIVDDWRSDFLTPRQRALVCGQYRESTFLDIDDLYSMVSEKGRWIKRHPLHARRVQHERLSIWLNAAEKAYENKAIEQDIVVPPVVGIKQLVEEAHERMDVDNDS</sequence>
<feature type="compositionally biased region" description="Low complexity" evidence="2">
    <location>
        <begin position="21"/>
        <end position="37"/>
    </location>
</feature>
<keyword evidence="4" id="KW-1185">Reference proteome</keyword>
<dbReference type="AlphaFoldDB" id="A0AAW0API1"/>
<feature type="region of interest" description="Disordered" evidence="2">
    <location>
        <begin position="261"/>
        <end position="282"/>
    </location>
</feature>
<feature type="compositionally biased region" description="Low complexity" evidence="2">
    <location>
        <begin position="317"/>
        <end position="330"/>
    </location>
</feature>